<reference evidence="2 3" key="1">
    <citation type="submission" date="2018-10" db="EMBL/GenBank/DDBJ databases">
        <title>Isolation, diversity and antifungal activity of actinobacteria from wheat.</title>
        <authorList>
            <person name="Han C."/>
        </authorList>
    </citation>
    <scope>NUCLEOTIDE SEQUENCE [LARGE SCALE GENOMIC DNA]</scope>
    <source>
        <strain evidence="2 3">NEAU-YY56</strain>
    </source>
</reference>
<comment type="caution">
    <text evidence="2">The sequence shown here is derived from an EMBL/GenBank/DDBJ whole genome shotgun (WGS) entry which is preliminary data.</text>
</comment>
<name>A0A3M2IYD2_9CELL</name>
<evidence type="ECO:0000313" key="2">
    <source>
        <dbReference type="EMBL" id="RMI04811.1"/>
    </source>
</evidence>
<evidence type="ECO:0000313" key="3">
    <source>
        <dbReference type="Proteomes" id="UP000269289"/>
    </source>
</evidence>
<dbReference type="AlphaFoldDB" id="A0A3M2IYD2"/>
<proteinExistence type="predicted"/>
<organism evidence="2 3">
    <name type="scientific">Cellulomonas triticagri</name>
    <dbReference type="NCBI Taxonomy" id="2483352"/>
    <lineage>
        <taxon>Bacteria</taxon>
        <taxon>Bacillati</taxon>
        <taxon>Actinomycetota</taxon>
        <taxon>Actinomycetes</taxon>
        <taxon>Micrococcales</taxon>
        <taxon>Cellulomonadaceae</taxon>
        <taxon>Cellulomonas</taxon>
    </lineage>
</organism>
<evidence type="ECO:0000256" key="1">
    <source>
        <dbReference type="SAM" id="MobiDB-lite"/>
    </source>
</evidence>
<protein>
    <submittedName>
        <fullName evidence="2">Tim44 domain-containing protein</fullName>
    </submittedName>
</protein>
<gene>
    <name evidence="2" type="ORF">EBM89_17515</name>
</gene>
<dbReference type="Proteomes" id="UP000269289">
    <property type="component" value="Unassembled WGS sequence"/>
</dbReference>
<feature type="region of interest" description="Disordered" evidence="1">
    <location>
        <begin position="1"/>
        <end position="35"/>
    </location>
</feature>
<keyword evidence="3" id="KW-1185">Reference proteome</keyword>
<accession>A0A3M2IYD2</accession>
<sequence length="35" mass="3624">MPAPRRPAAPRTGAGSDDDGRTPARRPAPRTDGVP</sequence>
<dbReference type="EMBL" id="RFFI01000128">
    <property type="protein sequence ID" value="RMI04811.1"/>
    <property type="molecule type" value="Genomic_DNA"/>
</dbReference>
<feature type="non-terminal residue" evidence="2">
    <location>
        <position position="35"/>
    </location>
</feature>